<dbReference type="Pfam" id="PF23414">
    <property type="entry name" value="Beta-prop_EML_2"/>
    <property type="match status" value="1"/>
</dbReference>
<evidence type="ECO:0000256" key="3">
    <source>
        <dbReference type="PROSITE-ProRule" id="PRU00221"/>
    </source>
</evidence>
<evidence type="ECO:0000313" key="8">
    <source>
        <dbReference type="Proteomes" id="UP000000268"/>
    </source>
</evidence>
<keyword evidence="1 3" id="KW-0853">WD repeat</keyword>
<feature type="repeat" description="WD" evidence="3">
    <location>
        <begin position="781"/>
        <end position="822"/>
    </location>
</feature>
<dbReference type="Proteomes" id="UP000000268">
    <property type="component" value="Plasmid pREB2"/>
</dbReference>
<dbReference type="InterPro" id="IPR002182">
    <property type="entry name" value="NB-ARC"/>
</dbReference>
<dbReference type="GO" id="GO:0043531">
    <property type="term" value="F:ADP binding"/>
    <property type="evidence" value="ECO:0007669"/>
    <property type="project" value="InterPro"/>
</dbReference>
<sequence>MTYFGSNSTAEKGHSHLTYGPITRKRTKRLLEALLTYANDEVLLPDSLRSKICYNWKTENLLVIETTIRALQGLIHCDKYQGQLSSDQIKKSLKLLEKFLKVLSDNRSQPRGSDKWHFSICFWYSRHKIADNLKQFDLEWEKLQPDKSKQVTRNQFDLLEEISAINQSKRNELDAKTDHLIADQNNSYNLKVDWGDAVDTSNFLGRQSELALLTNWIKEDNCRLISLLGMGGIGKTSLAAKLAQINQDYFQCLYWRSLRNALPFNDLLQNLISFLSKQQVSSLPESNDDRISLVISYLRKNRSLLILDNIESVLQSGQLGGRYLKGYEGYGHLLRRLADESHQSCVLLTSRERPKSLSMREGKNSPVRSLELSGISLKVGKALLNAKGLQDVEYESVELVNYYSGNPLALNIVAATIKTIFLGRIPKLINHIANFGDIRDLLEHQFNRLSQVEKYLMYWLAINREPVTLLSLRDDLLASHHQQTLIEALESLKGRSLIEVTIEGYTLQPVLMEFLTHKFIQQICNEIQIYSNDIDSKIQQLHLLRTHALVKAQAKEYVQEAQVHLILRPLIDELITLLGSKPNVASCLSRLLSLTRGKSLEEMGYVGGNIVNLFRHLQVDLSDHNFSHLSVWQADMRGINLYGVNFTGSDLSKSVFSQTLGSVHSIAFSPDDQMIAAGDVNGKIRLFDSENGQHLRTITGHTSWVQSIVFSPTGNLIASGSPDQTIMIWDVEKGENLKLLTGHTNVVYSINFSPDGQQLVSGSDDGTVRLWNSQSGQCHKIFKYSHGARSTAFSPDGQNLAIGYADGTIRIWDIKSGLCLKAWSGHEGWVWSITYSPDGQALASASDDETIKLWNVINGACTSTLVGHSNALRCIVFSPSGDYLISGGADHLIKIWDIRTTQCLKTLFGHTNWVWSVAINSTQRTIASGSEDGSIKIWDIKSGMCLHTLLGYTQATWAALFARLPINHFESSKTVHQENQYIISGGEDKLLRIWSLRSKQCVTLAGHTDAIRAIAFSPLEQVIASGSSTNDKTIRLWDVQTGQCKHILSGHDKGIWSLAFHPKGKILASCGSDQTVKLWDTQKGVCLTTFQGHNHWIWSVAFSPKEEILATGSFDCSIKLWNIQSEKCLNTLNGHSSCVSSVAFCPNGTILASGSFDHTAILWDLNTNQYIHKLEGHSHPIWDMDFSPDGQLLATASVDHTVRLWKVDTGQCLRILEGHTNAIFSASFSFDGQLLVTSSQDETIKIWNVSMGKCIATLRPTKPYAGMNITETTGLTDAQKETLLALGGICRS</sequence>
<dbReference type="InterPro" id="IPR045434">
    <property type="entry name" value="EAD4"/>
</dbReference>
<dbReference type="InterPro" id="IPR055442">
    <property type="entry name" value="Beta-prop_EML-like_2nd"/>
</dbReference>
<feature type="repeat" description="WD" evidence="3">
    <location>
        <begin position="978"/>
        <end position="1004"/>
    </location>
</feature>
<dbReference type="CDD" id="cd00200">
    <property type="entry name" value="WD40"/>
    <property type="match status" value="2"/>
</dbReference>
<dbReference type="Pfam" id="PF19959">
    <property type="entry name" value="EAD4"/>
    <property type="match status" value="1"/>
</dbReference>
<feature type="repeat" description="WD" evidence="3">
    <location>
        <begin position="865"/>
        <end position="906"/>
    </location>
</feature>
<dbReference type="HOGENOM" id="CLU_005071_2_0_3"/>
<dbReference type="OrthoDB" id="567898at2"/>
<dbReference type="PROSITE" id="PS50294">
    <property type="entry name" value="WD_REPEATS_REGION"/>
    <property type="match status" value="12"/>
</dbReference>
<dbReference type="Pfam" id="PF00400">
    <property type="entry name" value="WD40"/>
    <property type="match status" value="6"/>
</dbReference>
<dbReference type="PANTHER" id="PTHR22847:SF637">
    <property type="entry name" value="WD REPEAT DOMAIN 5B"/>
    <property type="match status" value="1"/>
</dbReference>
<dbReference type="SUPFAM" id="SSF52540">
    <property type="entry name" value="P-loop containing nucleoside triphosphate hydrolases"/>
    <property type="match status" value="1"/>
</dbReference>
<evidence type="ECO:0000259" key="6">
    <source>
        <dbReference type="Pfam" id="PF23414"/>
    </source>
</evidence>
<keyword evidence="8" id="KW-1185">Reference proteome</keyword>
<evidence type="ECO:0000256" key="1">
    <source>
        <dbReference type="ARBA" id="ARBA00022574"/>
    </source>
</evidence>
<dbReference type="InterPro" id="IPR020472">
    <property type="entry name" value="WD40_PAC1"/>
</dbReference>
<feature type="domain" description="NB-ARC" evidence="4">
    <location>
        <begin position="214"/>
        <end position="310"/>
    </location>
</feature>
<dbReference type="RefSeq" id="WP_012167174.1">
    <property type="nucleotide sequence ID" value="NC_009927.1"/>
</dbReference>
<dbReference type="PROSITE" id="PS50082">
    <property type="entry name" value="WD_REPEATS_2"/>
    <property type="match status" value="14"/>
</dbReference>
<feature type="repeat" description="WD" evidence="3">
    <location>
        <begin position="1048"/>
        <end position="1089"/>
    </location>
</feature>
<dbReference type="PRINTS" id="PR00320">
    <property type="entry name" value="GPROTEINBRPT"/>
</dbReference>
<protein>
    <submittedName>
        <fullName evidence="7">WD-repeat protein</fullName>
    </submittedName>
</protein>
<feature type="repeat" description="WD" evidence="3">
    <location>
        <begin position="698"/>
        <end position="739"/>
    </location>
</feature>
<feature type="repeat" description="WD" evidence="3">
    <location>
        <begin position="656"/>
        <end position="697"/>
    </location>
</feature>
<dbReference type="Pfam" id="PF00805">
    <property type="entry name" value="Pentapeptide"/>
    <property type="match status" value="1"/>
</dbReference>
<keyword evidence="2" id="KW-0677">Repeat</keyword>
<geneLocation type="plasmid" evidence="7 8">
    <name>pREB2</name>
</geneLocation>
<evidence type="ECO:0000259" key="4">
    <source>
        <dbReference type="Pfam" id="PF00931"/>
    </source>
</evidence>
<dbReference type="InterPro" id="IPR027417">
    <property type="entry name" value="P-loop_NTPase"/>
</dbReference>
<feature type="repeat" description="WD" evidence="3">
    <location>
        <begin position="1004"/>
        <end position="1047"/>
    </location>
</feature>
<accession>A8ZLJ9</accession>
<dbReference type="Pfam" id="PF00931">
    <property type="entry name" value="NB-ARC"/>
    <property type="match status" value="1"/>
</dbReference>
<dbReference type="Gene3D" id="2.130.10.10">
    <property type="entry name" value="YVTN repeat-like/Quinoprotein amine dehydrogenase"/>
    <property type="match status" value="4"/>
</dbReference>
<dbReference type="InterPro" id="IPR015943">
    <property type="entry name" value="WD40/YVTN_repeat-like_dom_sf"/>
</dbReference>
<feature type="repeat" description="WD" evidence="3">
    <location>
        <begin position="823"/>
        <end position="864"/>
    </location>
</feature>
<dbReference type="Gene3D" id="3.40.50.300">
    <property type="entry name" value="P-loop containing nucleotide triphosphate hydrolases"/>
    <property type="match status" value="1"/>
</dbReference>
<organism evidence="7 8">
    <name type="scientific">Acaryochloris marina (strain MBIC 11017)</name>
    <dbReference type="NCBI Taxonomy" id="329726"/>
    <lineage>
        <taxon>Bacteria</taxon>
        <taxon>Bacillati</taxon>
        <taxon>Cyanobacteriota</taxon>
        <taxon>Cyanophyceae</taxon>
        <taxon>Acaryochloridales</taxon>
        <taxon>Acaryochloridaceae</taxon>
        <taxon>Acaryochloris</taxon>
    </lineage>
</organism>
<feature type="repeat" description="WD" evidence="3">
    <location>
        <begin position="1132"/>
        <end position="1173"/>
    </location>
</feature>
<dbReference type="KEGG" id="amr:AM1_B0307"/>
<dbReference type="InterPro" id="IPR001680">
    <property type="entry name" value="WD40_rpt"/>
</dbReference>
<dbReference type="SMART" id="SM00320">
    <property type="entry name" value="WD40"/>
    <property type="match status" value="14"/>
</dbReference>
<evidence type="ECO:0000259" key="5">
    <source>
        <dbReference type="Pfam" id="PF19959"/>
    </source>
</evidence>
<feature type="repeat" description="WD" evidence="3">
    <location>
        <begin position="740"/>
        <end position="781"/>
    </location>
</feature>
<name>A8ZLJ9_ACAM1</name>
<keyword evidence="7" id="KW-0614">Plasmid</keyword>
<dbReference type="PANTHER" id="PTHR22847">
    <property type="entry name" value="WD40 REPEAT PROTEIN"/>
    <property type="match status" value="1"/>
</dbReference>
<evidence type="ECO:0000256" key="2">
    <source>
        <dbReference type="ARBA" id="ARBA00022737"/>
    </source>
</evidence>
<gene>
    <name evidence="7" type="ordered locus">AM1_B0307</name>
</gene>
<dbReference type="InterPro" id="IPR036322">
    <property type="entry name" value="WD40_repeat_dom_sf"/>
</dbReference>
<dbReference type="InterPro" id="IPR019775">
    <property type="entry name" value="WD40_repeat_CS"/>
</dbReference>
<feature type="domain" description="EML-like second beta-propeller" evidence="6">
    <location>
        <begin position="1097"/>
        <end position="1257"/>
    </location>
</feature>
<feature type="repeat" description="WD" evidence="3">
    <location>
        <begin position="1090"/>
        <end position="1131"/>
    </location>
</feature>
<feature type="repeat" description="WD" evidence="3">
    <location>
        <begin position="1174"/>
        <end position="1215"/>
    </location>
</feature>
<dbReference type="Gene3D" id="2.160.20.80">
    <property type="entry name" value="E3 ubiquitin-protein ligase SopA"/>
    <property type="match status" value="1"/>
</dbReference>
<reference evidence="7 8" key="1">
    <citation type="journal article" date="2008" name="Proc. Natl. Acad. Sci. U.S.A.">
        <title>Niche adaptation and genome expansion in the chlorophyll d-producing cyanobacterium Acaryochloris marina.</title>
        <authorList>
            <person name="Swingley W.D."/>
            <person name="Chen M."/>
            <person name="Cheung P.C."/>
            <person name="Conrad A.L."/>
            <person name="Dejesa L.C."/>
            <person name="Hao J."/>
            <person name="Honchak B.M."/>
            <person name="Karbach L.E."/>
            <person name="Kurdoglu A."/>
            <person name="Lahiri S."/>
            <person name="Mastrian S.D."/>
            <person name="Miyashita H."/>
            <person name="Page L."/>
            <person name="Ramakrishna P."/>
            <person name="Satoh S."/>
            <person name="Sattley W.M."/>
            <person name="Shimada Y."/>
            <person name="Taylor H.L."/>
            <person name="Tomo T."/>
            <person name="Tsuchiya T."/>
            <person name="Wang Z.T."/>
            <person name="Raymond J."/>
            <person name="Mimuro M."/>
            <person name="Blankenship R.E."/>
            <person name="Touchman J.W."/>
        </authorList>
    </citation>
    <scope>NUCLEOTIDE SEQUENCE [LARGE SCALE GENOMIC DNA]</scope>
    <source>
        <strain evidence="8">MBIC 11017</strain>
        <plasmid evidence="8">Plasmid pREB2</plasmid>
    </source>
</reference>
<dbReference type="PROSITE" id="PS00678">
    <property type="entry name" value="WD_REPEATS_1"/>
    <property type="match status" value="11"/>
</dbReference>
<evidence type="ECO:0000313" key="7">
    <source>
        <dbReference type="EMBL" id="ABW32026.1"/>
    </source>
</evidence>
<dbReference type="InterPro" id="IPR001646">
    <property type="entry name" value="5peptide_repeat"/>
</dbReference>
<feature type="repeat" description="WD" evidence="3">
    <location>
        <begin position="1216"/>
        <end position="1257"/>
    </location>
</feature>
<dbReference type="EMBL" id="CP000839">
    <property type="protein sequence ID" value="ABW32026.1"/>
    <property type="molecule type" value="Genomic_DNA"/>
</dbReference>
<dbReference type="SUPFAM" id="SSF141571">
    <property type="entry name" value="Pentapeptide repeat-like"/>
    <property type="match status" value="1"/>
</dbReference>
<dbReference type="SUPFAM" id="SSF50978">
    <property type="entry name" value="WD40 repeat-like"/>
    <property type="match status" value="2"/>
</dbReference>
<feature type="repeat" description="WD" evidence="3">
    <location>
        <begin position="907"/>
        <end position="948"/>
    </location>
</feature>
<feature type="domain" description="Effector-associated" evidence="5">
    <location>
        <begin position="20"/>
        <end position="142"/>
    </location>
</feature>
<proteinExistence type="predicted"/>
<dbReference type="Pfam" id="PF25173">
    <property type="entry name" value="Beta-prop_WDR3_1st"/>
    <property type="match status" value="1"/>
</dbReference>
<dbReference type="PRINTS" id="PR00364">
    <property type="entry name" value="DISEASERSIST"/>
</dbReference>